<dbReference type="FunCoup" id="F6ZAQ4">
    <property type="interactions" value="12"/>
</dbReference>
<dbReference type="SMART" id="SM00136">
    <property type="entry name" value="LamNT"/>
    <property type="match status" value="1"/>
</dbReference>
<feature type="domain" description="Laminin EGF-like" evidence="16">
    <location>
        <begin position="861"/>
        <end position="910"/>
    </location>
</feature>
<feature type="domain" description="Laminin EGF-like" evidence="16">
    <location>
        <begin position="805"/>
        <end position="854"/>
    </location>
</feature>
<dbReference type="InterPro" id="IPR056863">
    <property type="entry name" value="LMN_ATRN_NET-like_EGF"/>
</dbReference>
<dbReference type="SMART" id="SM00180">
    <property type="entry name" value="EGF_Lam"/>
    <property type="match status" value="10"/>
</dbReference>
<feature type="disulfide bond" evidence="13">
    <location>
        <begin position="979"/>
        <end position="988"/>
    </location>
</feature>
<evidence type="ECO:0000313" key="20">
    <source>
        <dbReference type="Proteomes" id="UP000008144"/>
    </source>
</evidence>
<dbReference type="GO" id="GO:0007411">
    <property type="term" value="P:axon guidance"/>
    <property type="evidence" value="ECO:0000318"/>
    <property type="project" value="GO_Central"/>
</dbReference>
<evidence type="ECO:0000256" key="14">
    <source>
        <dbReference type="SAM" id="MobiDB-lite"/>
    </source>
</evidence>
<comment type="subcellular location">
    <subcellularLocation>
        <location evidence="2">Secreted</location>
        <location evidence="2">Extracellular space</location>
        <location evidence="2">Extracellular matrix</location>
        <location evidence="2">Basement membrane</location>
    </subcellularLocation>
</comment>
<dbReference type="Pfam" id="PF00055">
    <property type="entry name" value="Laminin_N"/>
    <property type="match status" value="1"/>
</dbReference>
<dbReference type="GO" id="GO:0009888">
    <property type="term" value="P:tissue development"/>
    <property type="evidence" value="ECO:0000318"/>
    <property type="project" value="GO_Central"/>
</dbReference>
<evidence type="ECO:0000256" key="6">
    <source>
        <dbReference type="ARBA" id="ARBA00022737"/>
    </source>
</evidence>
<feature type="disulfide bond" evidence="13">
    <location>
        <begin position="829"/>
        <end position="838"/>
    </location>
</feature>
<sequence length="1597" mass="174948">MTFRHLFRMLVAVAFTAIVNARMDECRFESGRPRRCLPPFVNAAFGRTVVADNTCGTPAEEYCLQTGVTGVTKSCHICDSSDPARRHDAQYLTDFNNEDVSTWWQSNTMLHDVQYPTMVNLTLNLTKAFDITYVRLKFHTSRPESFAIYKKKCDNCDWQPLQYYSGSCFTTYGLDNKGIVTGDNEQKALCTDDFSDISPLTGGNVAFSTLESRPSAYNFDRSLVLQDWVKAVAIRITLNRINTFGDEVFRDPKVLKSYYYAVSDLSIGGRCACNGHASECYLNAEDVLTCRCQHNTAGRDCERCADMFNDRPWARATRGDAAECRACDCNGLSETCYFDPELYRQTGHGGHCTECRDNTSGPHCEICLPYHYRDPFNNRCVPCQCNEIGSTSQQCDVSGQCACKPGVGGASCGQCMNGFFGLSEAGCSACRCSIAGSAEGSVCDAETGSCVCKLNVEGNNCDRCKPGSMNLQASNPFGCTSCFCYGHSSVCEVSNHYTVKYIASDFTIGTDGWEGKDFYANPSPVTKRNNAIAMLQPDPYYMSYFVAPAKYLGEQRFSYNQMLEFDLVLEEQPFDLDIGREDLVLEGAGFRVVASITDQGNPLPTSTRQTYQFRLHEAAGFHPQISALDFQKMLNQLTSINIRSTYGRGLNAYLDNVRLTSAERDGNGLPADWVESCEAVGYVGQFTESCDIGYTRDPSNGGEYDACVPCNCHGHSQTCDPTTGVCECEHNTMGTHCELCADGSTSGTPQECQPCPCPVGSACAMLDDGDVVCTSCPPGHAGKQCELCMDGWFGDPRGSGPCQRCMCNGNIDENAVMNCNRTTGECLKCIHNTTGFYCDACLPGYFGKPVTNVPEERCMICECDHLGSRHMSECNARTGQCNCLPNVEGRSCNQCRSGYWNLQSGNGCDACGCHSIGSSTGECHQETGQCACLPGVGGQRCDQCMPNYYGLSRQGCSECNCNPDGSVSLQCADDGRCLCKDGVLGVKCNQCQENYYDIANGCIECSACYGLVQDAVQIHRRELGKLESMTSNIGNHTNKDAQGNEDFEMALAHLNQTVHQLHDQAQQNAEHQAALQDMIDQVNSQLEQLYMKLAVIENSVETCAATVKQADDKNAASKNDTLGIAVALQSAQDKLDQAMDDLIASRMIAEDSLSKEDNMSRIAKEAEALANQHVIDSQAVVDTAQEAFDTSRRAQDAVQEAIDLLETLMSTLDDMIDSENKIPGARVTRNDLIAQSDRLKSNAEAAKNESTDLFTDAEKLVVPVVDTDDMISRSQTIRTEAQDLIPQINQLEMEYNNNYGTLVSDKHRARELLSVTDALQDSADMMLAQVHSSYQDALEAVESGNATYHSVLNTKKSLESFDEEINMNREKARIELNKTDSIQAKIDLANEKTNGAKAALGTARSIAVQASDKAQQALDIAGNIQISAQEIRTDAENSHDRAAVISSSVENLSDRLASTDLKLSNAENQAQTDQTNVNAATRAAGSAGKKATESKKRVNSVLSQLENLLDRLNAMVDVNDTEIAQLEQQYEELKNQVDSMNLPNTISAFNAEVNRHQRTLDAYDEEIVKLEADVQNLREINASIPETCSSNKKVEQP</sequence>
<protein>
    <recommendedName>
        <fullName evidence="21">Laminin subunit gamma-1</fullName>
    </recommendedName>
</protein>
<dbReference type="STRING" id="7719.ENSCINP00000014720"/>
<keyword evidence="20" id="KW-1185">Reference proteome</keyword>
<feature type="disulfide bond" evidence="13">
    <location>
        <begin position="913"/>
        <end position="930"/>
    </location>
</feature>
<feature type="disulfide bond" evidence="13">
    <location>
        <begin position="403"/>
        <end position="412"/>
    </location>
</feature>
<dbReference type="InterPro" id="IPR000742">
    <property type="entry name" value="EGF"/>
</dbReference>
<feature type="domain" description="Laminin IV type A" evidence="17">
    <location>
        <begin position="508"/>
        <end position="676"/>
    </location>
</feature>
<dbReference type="Proteomes" id="UP000008144">
    <property type="component" value="Chromosome 7"/>
</dbReference>
<feature type="compositionally biased region" description="Polar residues" evidence="14">
    <location>
        <begin position="1464"/>
        <end position="1479"/>
    </location>
</feature>
<dbReference type="Gene3D" id="2.60.120.260">
    <property type="entry name" value="Galactose-binding domain-like"/>
    <property type="match status" value="1"/>
</dbReference>
<dbReference type="SMART" id="SM00281">
    <property type="entry name" value="LamB"/>
    <property type="match status" value="1"/>
</dbReference>
<dbReference type="Pfam" id="PF00053">
    <property type="entry name" value="EGF_laminin"/>
    <property type="match status" value="8"/>
</dbReference>
<dbReference type="PROSITE" id="PS50027">
    <property type="entry name" value="EGF_LAM_2"/>
    <property type="match status" value="8"/>
</dbReference>
<dbReference type="FunFam" id="2.10.25.10:FF:000067">
    <property type="entry name" value="Laminin subunit gamma 1"/>
    <property type="match status" value="1"/>
</dbReference>
<evidence type="ECO:0000259" key="17">
    <source>
        <dbReference type="PROSITE" id="PS51115"/>
    </source>
</evidence>
<evidence type="ECO:0000256" key="13">
    <source>
        <dbReference type="PROSITE-ProRule" id="PRU00460"/>
    </source>
</evidence>
<dbReference type="SUPFAM" id="SSF57196">
    <property type="entry name" value="EGF/Laminin"/>
    <property type="match status" value="9"/>
</dbReference>
<proteinExistence type="predicted"/>
<dbReference type="InterPro" id="IPR000034">
    <property type="entry name" value="Laminin_IV"/>
</dbReference>
<comment type="caution">
    <text evidence="13">Lacks conserved residue(s) required for the propagation of feature annotation.</text>
</comment>
<feature type="chain" id="PRO_5003347553" description="Laminin subunit gamma-1" evidence="15">
    <location>
        <begin position="22"/>
        <end position="1597"/>
    </location>
</feature>
<dbReference type="Ensembl" id="ENSCINT00000014720.3">
    <property type="protein sequence ID" value="ENSCINP00000014720.3"/>
    <property type="gene ID" value="ENSCING00000007177.3"/>
</dbReference>
<dbReference type="InterPro" id="IPR050440">
    <property type="entry name" value="Laminin/Netrin_ECM"/>
</dbReference>
<feature type="domain" description="Laminin EGF-like" evidence="16">
    <location>
        <begin position="710"/>
        <end position="754"/>
    </location>
</feature>
<keyword evidence="12 13" id="KW-0424">Laminin EGF-like domain</keyword>
<evidence type="ECO:0000256" key="12">
    <source>
        <dbReference type="ARBA" id="ARBA00023292"/>
    </source>
</evidence>
<keyword evidence="10 13" id="KW-1015">Disulfide bond</keyword>
<dbReference type="InterPro" id="IPR008211">
    <property type="entry name" value="Laminin_N"/>
</dbReference>
<dbReference type="GO" id="GO:0005604">
    <property type="term" value="C:basement membrane"/>
    <property type="evidence" value="ECO:0000318"/>
    <property type="project" value="GO_Central"/>
</dbReference>
<feature type="disulfide bond" evidence="13">
    <location>
        <begin position="932"/>
        <end position="941"/>
    </location>
</feature>
<evidence type="ECO:0000256" key="5">
    <source>
        <dbReference type="ARBA" id="ARBA00022729"/>
    </source>
</evidence>
<comment type="function">
    <text evidence="1">Binding to cells via a high affinity receptor, laminin is thought to mediate the attachment, migration and organization of cells into tissues during embryonic development by interacting with other extracellular matrix components.</text>
</comment>
<keyword evidence="8" id="KW-0130">Cell adhesion</keyword>
<dbReference type="OMA" id="GAQKTCT"/>
<evidence type="ECO:0000256" key="9">
    <source>
        <dbReference type="ARBA" id="ARBA00023054"/>
    </source>
</evidence>
<feature type="domain" description="Laminin EGF-like" evidence="16">
    <location>
        <begin position="911"/>
        <end position="958"/>
    </location>
</feature>
<reference evidence="19" key="4">
    <citation type="submission" date="2025-09" db="UniProtKB">
        <authorList>
            <consortium name="Ensembl"/>
        </authorList>
    </citation>
    <scope>IDENTIFICATION</scope>
</reference>
<evidence type="ECO:0000256" key="10">
    <source>
        <dbReference type="ARBA" id="ARBA00023157"/>
    </source>
</evidence>
<dbReference type="PROSITE" id="PS01248">
    <property type="entry name" value="EGF_LAM_1"/>
    <property type="match status" value="3"/>
</dbReference>
<evidence type="ECO:0000259" key="18">
    <source>
        <dbReference type="PROSITE" id="PS51117"/>
    </source>
</evidence>
<feature type="domain" description="Laminin N-terminal" evidence="18">
    <location>
        <begin position="32"/>
        <end position="270"/>
    </location>
</feature>
<keyword evidence="5 15" id="KW-0732">Signal</keyword>
<dbReference type="EMBL" id="EAAA01002442">
    <property type="status" value="NOT_ANNOTATED_CDS"/>
    <property type="molecule type" value="Genomic_DNA"/>
</dbReference>
<dbReference type="PROSITE" id="PS51117">
    <property type="entry name" value="LAMININ_NTER"/>
    <property type="match status" value="1"/>
</dbReference>
<dbReference type="FunFam" id="2.10.25.10:FF:000166">
    <property type="entry name" value="laminin subunit gamma-1"/>
    <property type="match status" value="1"/>
</dbReference>
<dbReference type="FunFam" id="2.10.25.10:FF:000193">
    <property type="entry name" value="Laminin subunit gamma 1"/>
    <property type="match status" value="1"/>
</dbReference>
<dbReference type="Gene3D" id="2.10.25.10">
    <property type="entry name" value="Laminin"/>
    <property type="match status" value="9"/>
</dbReference>
<dbReference type="CDD" id="cd00055">
    <property type="entry name" value="EGF_Lam"/>
    <property type="match status" value="9"/>
</dbReference>
<dbReference type="GO" id="GO:0009887">
    <property type="term" value="P:animal organ morphogenesis"/>
    <property type="evidence" value="ECO:0000318"/>
    <property type="project" value="GO_Central"/>
</dbReference>
<accession>F6ZAQ4</accession>
<dbReference type="SMART" id="SM00181">
    <property type="entry name" value="EGF"/>
    <property type="match status" value="7"/>
</dbReference>
<evidence type="ECO:0000256" key="8">
    <source>
        <dbReference type="ARBA" id="ARBA00022889"/>
    </source>
</evidence>
<feature type="disulfide bond" evidence="13">
    <location>
        <begin position="728"/>
        <end position="737"/>
    </location>
</feature>
<feature type="disulfide bond" evidence="13">
    <location>
        <begin position="355"/>
        <end position="364"/>
    </location>
</feature>
<reference evidence="20" key="1">
    <citation type="journal article" date="2002" name="Science">
        <title>The draft genome of Ciona intestinalis: insights into chordate and vertebrate origins.</title>
        <authorList>
            <person name="Dehal P."/>
            <person name="Satou Y."/>
            <person name="Campbell R.K."/>
            <person name="Chapman J."/>
            <person name="Degnan B."/>
            <person name="De Tomaso A."/>
            <person name="Davidson B."/>
            <person name="Di Gregorio A."/>
            <person name="Gelpke M."/>
            <person name="Goodstein D.M."/>
            <person name="Harafuji N."/>
            <person name="Hastings K.E."/>
            <person name="Ho I."/>
            <person name="Hotta K."/>
            <person name="Huang W."/>
            <person name="Kawashima T."/>
            <person name="Lemaire P."/>
            <person name="Martinez D."/>
            <person name="Meinertzhagen I.A."/>
            <person name="Necula S."/>
            <person name="Nonaka M."/>
            <person name="Putnam N."/>
            <person name="Rash S."/>
            <person name="Saiga H."/>
            <person name="Satake M."/>
            <person name="Terry A."/>
            <person name="Yamada L."/>
            <person name="Wang H.G."/>
            <person name="Awazu S."/>
            <person name="Azumi K."/>
            <person name="Boore J."/>
            <person name="Branno M."/>
            <person name="Chin-Bow S."/>
            <person name="DeSantis R."/>
            <person name="Doyle S."/>
            <person name="Francino P."/>
            <person name="Keys D.N."/>
            <person name="Haga S."/>
            <person name="Hayashi H."/>
            <person name="Hino K."/>
            <person name="Imai K.S."/>
            <person name="Inaba K."/>
            <person name="Kano S."/>
            <person name="Kobayashi K."/>
            <person name="Kobayashi M."/>
            <person name="Lee B.I."/>
            <person name="Makabe K.W."/>
            <person name="Manohar C."/>
            <person name="Matassi G."/>
            <person name="Medina M."/>
            <person name="Mochizuki Y."/>
            <person name="Mount S."/>
            <person name="Morishita T."/>
            <person name="Miura S."/>
            <person name="Nakayama A."/>
            <person name="Nishizaka S."/>
            <person name="Nomoto H."/>
            <person name="Ohta F."/>
            <person name="Oishi K."/>
            <person name="Rigoutsos I."/>
            <person name="Sano M."/>
            <person name="Sasaki A."/>
            <person name="Sasakura Y."/>
            <person name="Shoguchi E."/>
            <person name="Shin-i T."/>
            <person name="Spagnuolo A."/>
            <person name="Stainier D."/>
            <person name="Suzuki M.M."/>
            <person name="Tassy O."/>
            <person name="Takatori N."/>
            <person name="Tokuoka M."/>
            <person name="Yagi K."/>
            <person name="Yoshizaki F."/>
            <person name="Wada S."/>
            <person name="Zhang C."/>
            <person name="Hyatt P.D."/>
            <person name="Larimer F."/>
            <person name="Detter C."/>
            <person name="Doggett N."/>
            <person name="Glavina T."/>
            <person name="Hawkins T."/>
            <person name="Richardson P."/>
            <person name="Lucas S."/>
            <person name="Kohara Y."/>
            <person name="Levine M."/>
            <person name="Satoh N."/>
            <person name="Rokhsar D.S."/>
        </authorList>
    </citation>
    <scope>NUCLEOTIDE SEQUENCE [LARGE SCALE GENOMIC DNA]</scope>
</reference>
<keyword evidence="3" id="KW-0964">Secreted</keyword>
<evidence type="ECO:0000256" key="7">
    <source>
        <dbReference type="ARBA" id="ARBA00022869"/>
    </source>
</evidence>
<dbReference type="FunFam" id="2.10.25.10:FF:000174">
    <property type="entry name" value="Laminin subunit gamma-1"/>
    <property type="match status" value="1"/>
</dbReference>
<dbReference type="InParanoid" id="F6ZAQ4"/>
<evidence type="ECO:0000256" key="1">
    <source>
        <dbReference type="ARBA" id="ARBA00002418"/>
    </source>
</evidence>
<feature type="domain" description="Laminin EGF-like" evidence="16">
    <location>
        <begin position="383"/>
        <end position="429"/>
    </location>
</feature>
<name>F6ZAQ4_CIOIN</name>
<feature type="domain" description="Laminin EGF-like" evidence="16">
    <location>
        <begin position="959"/>
        <end position="1004"/>
    </location>
</feature>
<evidence type="ECO:0000256" key="15">
    <source>
        <dbReference type="SAM" id="SignalP"/>
    </source>
</evidence>
<reference evidence="19" key="3">
    <citation type="submission" date="2025-08" db="UniProtKB">
        <authorList>
            <consortium name="Ensembl"/>
        </authorList>
    </citation>
    <scope>IDENTIFICATION</scope>
</reference>
<feature type="signal peptide" evidence="15">
    <location>
        <begin position="1"/>
        <end position="21"/>
    </location>
</feature>
<evidence type="ECO:0000256" key="4">
    <source>
        <dbReference type="ARBA" id="ARBA00022530"/>
    </source>
</evidence>
<dbReference type="FunFam" id="2.10.25.10:FF:000105">
    <property type="entry name" value="laminin subunit gamma-1"/>
    <property type="match status" value="1"/>
</dbReference>
<dbReference type="PANTHER" id="PTHR10574">
    <property type="entry name" value="NETRIN/LAMININ-RELATED"/>
    <property type="match status" value="1"/>
</dbReference>
<feature type="region of interest" description="Disordered" evidence="14">
    <location>
        <begin position="1464"/>
        <end position="1495"/>
    </location>
</feature>
<dbReference type="FunFam" id="2.60.120.260:FF:000018">
    <property type="entry name" value="Laminin subunit gamma 1"/>
    <property type="match status" value="1"/>
</dbReference>
<reference evidence="19" key="2">
    <citation type="journal article" date="2008" name="Genome Biol.">
        <title>Improved genome assembly and evidence-based global gene model set for the chordate Ciona intestinalis: new insight into intron and operon populations.</title>
        <authorList>
            <person name="Satou Y."/>
            <person name="Mineta K."/>
            <person name="Ogasawara M."/>
            <person name="Sasakura Y."/>
            <person name="Shoguchi E."/>
            <person name="Ueno K."/>
            <person name="Yamada L."/>
            <person name="Matsumoto J."/>
            <person name="Wasserscheid J."/>
            <person name="Dewar K."/>
            <person name="Wiley G.B."/>
            <person name="Macmil S.L."/>
            <person name="Roe B.A."/>
            <person name="Zeller R.W."/>
            <person name="Hastings K.E."/>
            <person name="Lemaire P."/>
            <person name="Lindquist E."/>
            <person name="Endo T."/>
            <person name="Hotta K."/>
            <person name="Inaba K."/>
        </authorList>
    </citation>
    <scope>NUCLEOTIDE SEQUENCE [LARGE SCALE GENOMIC DNA]</scope>
    <source>
        <strain evidence="19">wild type</strain>
    </source>
</reference>
<evidence type="ECO:0000256" key="11">
    <source>
        <dbReference type="ARBA" id="ARBA00023180"/>
    </source>
</evidence>
<evidence type="ECO:0000256" key="3">
    <source>
        <dbReference type="ARBA" id="ARBA00022525"/>
    </source>
</evidence>
<feature type="disulfide bond" evidence="13">
    <location>
        <begin position="959"/>
        <end position="971"/>
    </location>
</feature>
<dbReference type="GO" id="GO:0007155">
    <property type="term" value="P:cell adhesion"/>
    <property type="evidence" value="ECO:0007669"/>
    <property type="project" value="UniProtKB-KW"/>
</dbReference>
<keyword evidence="4" id="KW-0272">Extracellular matrix</keyword>
<keyword evidence="11" id="KW-0325">Glycoprotein</keyword>
<feature type="disulfide bond" evidence="13">
    <location>
        <begin position="383"/>
        <end position="395"/>
    </location>
</feature>
<evidence type="ECO:0000256" key="2">
    <source>
        <dbReference type="ARBA" id="ARBA00004302"/>
    </source>
</evidence>
<dbReference type="InterPro" id="IPR002049">
    <property type="entry name" value="LE_dom"/>
</dbReference>
<keyword evidence="9" id="KW-0175">Coiled coil</keyword>
<evidence type="ECO:0000259" key="16">
    <source>
        <dbReference type="PROSITE" id="PS50027"/>
    </source>
</evidence>
<keyword evidence="6" id="KW-0677">Repeat</keyword>
<feature type="disulfide bond" evidence="13">
    <location>
        <begin position="452"/>
        <end position="461"/>
    </location>
</feature>
<dbReference type="Pfam" id="PF24973">
    <property type="entry name" value="EGF_LMN_ATRN"/>
    <property type="match status" value="2"/>
</dbReference>
<dbReference type="GeneTree" id="ENSGT00940000166464"/>
<dbReference type="HOGENOM" id="CLU_002471_1_0_1"/>
<evidence type="ECO:0008006" key="21">
    <source>
        <dbReference type="Google" id="ProtNLM"/>
    </source>
</evidence>
<dbReference type="FunFam" id="2.10.25.10:FF:000224">
    <property type="entry name" value="Usherin"/>
    <property type="match status" value="1"/>
</dbReference>
<dbReference type="Pfam" id="PF00052">
    <property type="entry name" value="Laminin_B"/>
    <property type="match status" value="1"/>
</dbReference>
<feature type="domain" description="Laminin EGF-like" evidence="16">
    <location>
        <begin position="430"/>
        <end position="481"/>
    </location>
</feature>
<evidence type="ECO:0000313" key="19">
    <source>
        <dbReference type="Ensembl" id="ENSCINP00000014720.3"/>
    </source>
</evidence>
<organism evidence="19 20">
    <name type="scientific">Ciona intestinalis</name>
    <name type="common">Transparent sea squirt</name>
    <name type="synonym">Ascidia intestinalis</name>
    <dbReference type="NCBI Taxonomy" id="7719"/>
    <lineage>
        <taxon>Eukaryota</taxon>
        <taxon>Metazoa</taxon>
        <taxon>Chordata</taxon>
        <taxon>Tunicata</taxon>
        <taxon>Ascidiacea</taxon>
        <taxon>Phlebobranchia</taxon>
        <taxon>Cionidae</taxon>
        <taxon>Ciona</taxon>
    </lineage>
</organism>
<dbReference type="FunFam" id="2.10.25.10:FF:000094">
    <property type="entry name" value="Laminin subunit alpha-2"/>
    <property type="match status" value="1"/>
</dbReference>
<dbReference type="PANTHER" id="PTHR10574:SF435">
    <property type="entry name" value="LAMININ SUBUNIT GAMMA-1"/>
    <property type="match status" value="1"/>
</dbReference>
<feature type="disulfide bond" evidence="13">
    <location>
        <begin position="883"/>
        <end position="892"/>
    </location>
</feature>
<feature type="domain" description="Laminin EGF-like" evidence="16">
    <location>
        <begin position="327"/>
        <end position="382"/>
    </location>
</feature>
<keyword evidence="7" id="KW-0084">Basement membrane</keyword>
<dbReference type="PROSITE" id="PS51115">
    <property type="entry name" value="LAMININ_IVA"/>
    <property type="match status" value="1"/>
</dbReference>
<dbReference type="PRINTS" id="PR00011">
    <property type="entry name" value="EGFLAMININ"/>
</dbReference>
<feature type="disulfide bond" evidence="13">
    <location>
        <begin position="911"/>
        <end position="923"/>
    </location>
</feature>